<feature type="chain" id="PRO_5032347073" description="Asp/Glu racemase" evidence="1">
    <location>
        <begin position="16"/>
        <end position="209"/>
    </location>
</feature>
<feature type="signal peptide" evidence="1">
    <location>
        <begin position="1"/>
        <end position="15"/>
    </location>
</feature>
<gene>
    <name evidence="2" type="ORF">GGQ83_000330</name>
</gene>
<dbReference type="RefSeq" id="WP_184381858.1">
    <property type="nucleotide sequence ID" value="NZ_JACIDJ010000001.1"/>
</dbReference>
<name>A0A840A9B1_9PROT</name>
<dbReference type="AlphaFoldDB" id="A0A840A9B1"/>
<dbReference type="Proteomes" id="UP000553193">
    <property type="component" value="Unassembled WGS sequence"/>
</dbReference>
<evidence type="ECO:0000256" key="1">
    <source>
        <dbReference type="SAM" id="SignalP"/>
    </source>
</evidence>
<accession>A0A840A9B1</accession>
<protein>
    <recommendedName>
        <fullName evidence="4">Asp/Glu racemase</fullName>
    </recommendedName>
</protein>
<proteinExistence type="predicted"/>
<dbReference type="EMBL" id="JACIDJ010000001">
    <property type="protein sequence ID" value="MBB3896904.1"/>
    <property type="molecule type" value="Genomic_DNA"/>
</dbReference>
<evidence type="ECO:0000313" key="3">
    <source>
        <dbReference type="Proteomes" id="UP000553193"/>
    </source>
</evidence>
<organism evidence="2 3">
    <name type="scientific">Roseococcus suduntuyensis</name>
    <dbReference type="NCBI Taxonomy" id="455361"/>
    <lineage>
        <taxon>Bacteria</taxon>
        <taxon>Pseudomonadati</taxon>
        <taxon>Pseudomonadota</taxon>
        <taxon>Alphaproteobacteria</taxon>
        <taxon>Acetobacterales</taxon>
        <taxon>Roseomonadaceae</taxon>
        <taxon>Roseococcus</taxon>
    </lineage>
</organism>
<keyword evidence="1" id="KW-0732">Signal</keyword>
<sequence length="209" mass="21316">MALTIACLHTGASNAALFDAAAAALPGGALRLTHECRPEWLRTPDAALLEEVAALLRAMAQGADAVLLTCSTIGEAVERAQDAPRPVLRADAALAAAAARSGGEVTVLYAAPSTRASTWKLFSEAAAQTGADVGLYGVPGAWALFQEGKFEEYHAAIAQAARGRRGRVALAQASMAPAAALLPEAPPLTVPGTAVMAAARAALQHRKMG</sequence>
<evidence type="ECO:0008006" key="4">
    <source>
        <dbReference type="Google" id="ProtNLM"/>
    </source>
</evidence>
<evidence type="ECO:0000313" key="2">
    <source>
        <dbReference type="EMBL" id="MBB3896904.1"/>
    </source>
</evidence>
<keyword evidence="3" id="KW-1185">Reference proteome</keyword>
<comment type="caution">
    <text evidence="2">The sequence shown here is derived from an EMBL/GenBank/DDBJ whole genome shotgun (WGS) entry which is preliminary data.</text>
</comment>
<reference evidence="2 3" key="1">
    <citation type="submission" date="2020-08" db="EMBL/GenBank/DDBJ databases">
        <title>Genomic Encyclopedia of Type Strains, Phase IV (KMG-IV): sequencing the most valuable type-strain genomes for metagenomic binning, comparative biology and taxonomic classification.</title>
        <authorList>
            <person name="Goeker M."/>
        </authorList>
    </citation>
    <scope>NUCLEOTIDE SEQUENCE [LARGE SCALE GENOMIC DNA]</scope>
    <source>
        <strain evidence="2 3">DSM 19979</strain>
    </source>
</reference>